<comment type="caution">
    <text evidence="1">The sequence shown here is derived from an EMBL/GenBank/DDBJ whole genome shotgun (WGS) entry which is preliminary data.</text>
</comment>
<sequence>MLGDSGDAGVLGEGEEVLTVLGEAGEDPEVFTPSGLSRVTSKEVEGLFRKVPPTHTRSVKKPTKPINRHSFFIDTCSPYRYYRNT</sequence>
<protein>
    <submittedName>
        <fullName evidence="1">Uncharacterized protein</fullName>
    </submittedName>
</protein>
<evidence type="ECO:0000313" key="1">
    <source>
        <dbReference type="EMBL" id="PIS06599.1"/>
    </source>
</evidence>
<dbReference type="AlphaFoldDB" id="A0A2M6R7S2"/>
<organism evidence="1 2">
    <name type="scientific">Candidatus Berkelbacteria bacterium CG10_big_fil_rev_8_21_14_0_10_43_14</name>
    <dbReference type="NCBI Taxonomy" id="1974515"/>
    <lineage>
        <taxon>Bacteria</taxon>
        <taxon>Candidatus Berkelbacteria</taxon>
    </lineage>
</organism>
<dbReference type="EMBL" id="PEZX01000047">
    <property type="protein sequence ID" value="PIS06599.1"/>
    <property type="molecule type" value="Genomic_DNA"/>
</dbReference>
<evidence type="ECO:0000313" key="2">
    <source>
        <dbReference type="Proteomes" id="UP000231162"/>
    </source>
</evidence>
<proteinExistence type="predicted"/>
<dbReference type="Proteomes" id="UP000231162">
    <property type="component" value="Unassembled WGS sequence"/>
</dbReference>
<name>A0A2M6R7S2_9BACT</name>
<accession>A0A2M6R7S2</accession>
<gene>
    <name evidence="1" type="ORF">COT79_03820</name>
</gene>
<reference evidence="2" key="1">
    <citation type="submission" date="2017-09" db="EMBL/GenBank/DDBJ databases">
        <title>Depth-based differentiation of microbial function through sediment-hosted aquifers and enrichment of novel symbionts in the deep terrestrial subsurface.</title>
        <authorList>
            <person name="Probst A.J."/>
            <person name="Ladd B."/>
            <person name="Jarett J.K."/>
            <person name="Geller-Mcgrath D.E."/>
            <person name="Sieber C.M.K."/>
            <person name="Emerson J.B."/>
            <person name="Anantharaman K."/>
            <person name="Thomas B.C."/>
            <person name="Malmstrom R."/>
            <person name="Stieglmeier M."/>
            <person name="Klingl A."/>
            <person name="Woyke T."/>
            <person name="Ryan C.M."/>
            <person name="Banfield J.F."/>
        </authorList>
    </citation>
    <scope>NUCLEOTIDE SEQUENCE [LARGE SCALE GENOMIC DNA]</scope>
</reference>